<dbReference type="EMBL" id="MTEJ01000056">
    <property type="protein sequence ID" value="OQX12913.1"/>
    <property type="molecule type" value="Genomic_DNA"/>
</dbReference>
<reference evidence="2 3" key="1">
    <citation type="submission" date="2017-01" db="EMBL/GenBank/DDBJ databases">
        <title>Novel large sulfur bacteria in the metagenomes of groundwater-fed chemosynthetic microbial mats in the Lake Huron basin.</title>
        <authorList>
            <person name="Sharrar A.M."/>
            <person name="Flood B.E."/>
            <person name="Bailey J.V."/>
            <person name="Jones D.S."/>
            <person name="Biddanda B."/>
            <person name="Ruberg S.A."/>
            <person name="Marcus D.N."/>
            <person name="Dick G.J."/>
        </authorList>
    </citation>
    <scope>NUCLEOTIDE SEQUENCE [LARGE SCALE GENOMIC DNA]</scope>
    <source>
        <strain evidence="2">A8</strain>
    </source>
</reference>
<evidence type="ECO:0000259" key="1">
    <source>
        <dbReference type="SMART" id="SM00670"/>
    </source>
</evidence>
<dbReference type="PANTHER" id="PTHR34610:SF3">
    <property type="entry name" value="SSL7007 PROTEIN"/>
    <property type="match status" value="1"/>
</dbReference>
<dbReference type="SUPFAM" id="SSF88723">
    <property type="entry name" value="PIN domain-like"/>
    <property type="match status" value="1"/>
</dbReference>
<dbReference type="Pfam" id="PF13470">
    <property type="entry name" value="PIN_3"/>
    <property type="match status" value="1"/>
</dbReference>
<proteinExistence type="predicted"/>
<organism evidence="2 3">
    <name type="scientific">Thiothrix lacustris</name>
    <dbReference type="NCBI Taxonomy" id="525917"/>
    <lineage>
        <taxon>Bacteria</taxon>
        <taxon>Pseudomonadati</taxon>
        <taxon>Pseudomonadota</taxon>
        <taxon>Gammaproteobacteria</taxon>
        <taxon>Thiotrichales</taxon>
        <taxon>Thiotrichaceae</taxon>
        <taxon>Thiothrix</taxon>
    </lineage>
</organism>
<dbReference type="InterPro" id="IPR002850">
    <property type="entry name" value="PIN_toxin-like"/>
</dbReference>
<dbReference type="NCBIfam" id="TIGR00305">
    <property type="entry name" value="putative toxin-antitoxin system toxin component, PIN family"/>
    <property type="match status" value="1"/>
</dbReference>
<comment type="caution">
    <text evidence="2">The sequence shown here is derived from an EMBL/GenBank/DDBJ whole genome shotgun (WGS) entry which is preliminary data.</text>
</comment>
<dbReference type="SMART" id="SM00670">
    <property type="entry name" value="PINc"/>
    <property type="match status" value="1"/>
</dbReference>
<evidence type="ECO:0000313" key="3">
    <source>
        <dbReference type="Proteomes" id="UP000192491"/>
    </source>
</evidence>
<dbReference type="Proteomes" id="UP000192491">
    <property type="component" value="Unassembled WGS sequence"/>
</dbReference>
<gene>
    <name evidence="2" type="ORF">BWK73_13710</name>
</gene>
<evidence type="ECO:0000313" key="2">
    <source>
        <dbReference type="EMBL" id="OQX12913.1"/>
    </source>
</evidence>
<name>A0A1Y1QSN4_9GAMM</name>
<sequence>MDHVLRVVVDTNVLLSFLMKRTSKPGVLVTQVLKQHQLLLSTTTLQELTDKCSKPKFRSYFSEEEGQELIQLLSQVGEVVAVNVVLTDCRDVKDNQFLELAIAGGADLLVSGDKDLRDLNPYRNVPILTPNDSLSFLEIDYETAKTAE</sequence>
<feature type="domain" description="PIN" evidence="1">
    <location>
        <begin position="5"/>
        <end position="118"/>
    </location>
</feature>
<protein>
    <submittedName>
        <fullName evidence="2">Putative toxin-antitoxin system toxin component, PIN family</fullName>
    </submittedName>
</protein>
<dbReference type="InterPro" id="IPR002716">
    <property type="entry name" value="PIN_dom"/>
</dbReference>
<dbReference type="AlphaFoldDB" id="A0A1Y1QSN4"/>
<dbReference type="InterPro" id="IPR029060">
    <property type="entry name" value="PIN-like_dom_sf"/>
</dbReference>
<accession>A0A1Y1QSN4</accession>
<dbReference type="Gene3D" id="3.40.50.1010">
    <property type="entry name" value="5'-nuclease"/>
    <property type="match status" value="1"/>
</dbReference>
<dbReference type="PANTHER" id="PTHR34610">
    <property type="entry name" value="SSL7007 PROTEIN"/>
    <property type="match status" value="1"/>
</dbReference>